<dbReference type="OrthoDB" id="9801098at2"/>
<dbReference type="GO" id="GO:0005829">
    <property type="term" value="C:cytosol"/>
    <property type="evidence" value="ECO:0007669"/>
    <property type="project" value="TreeGrafter"/>
</dbReference>
<dbReference type="Proteomes" id="UP000292627">
    <property type="component" value="Unassembled WGS sequence"/>
</dbReference>
<dbReference type="GO" id="GO:0008714">
    <property type="term" value="F:AMP nucleosidase activity"/>
    <property type="evidence" value="ECO:0007669"/>
    <property type="project" value="UniProtKB-EC"/>
</dbReference>
<dbReference type="NCBIfam" id="TIGR00730">
    <property type="entry name" value="Rossman fold protein, TIGR00730 family"/>
    <property type="match status" value="1"/>
</dbReference>
<accession>A0A4Q8L7J4</accession>
<dbReference type="GO" id="GO:0009691">
    <property type="term" value="P:cytokinin biosynthetic process"/>
    <property type="evidence" value="ECO:0007669"/>
    <property type="project" value="UniProtKB-UniRule"/>
</dbReference>
<dbReference type="Gene3D" id="3.40.50.450">
    <property type="match status" value="1"/>
</dbReference>
<keyword evidence="3" id="KW-0378">Hydrolase</keyword>
<reference evidence="4 5" key="1">
    <citation type="submission" date="2019-02" db="EMBL/GenBank/DDBJ databases">
        <title>WGS of Pseudoxanthomonas species novum from clinical isolates.</title>
        <authorList>
            <person name="Bernier A.-M."/>
            <person name="Bernard K."/>
            <person name="Vachon A."/>
        </authorList>
    </citation>
    <scope>NUCLEOTIDE SEQUENCE [LARGE SCALE GENOMIC DNA]</scope>
    <source>
        <strain evidence="4 5">NML171200</strain>
    </source>
</reference>
<dbReference type="PANTHER" id="PTHR31223">
    <property type="entry name" value="LOG FAMILY PROTEIN YJL055W"/>
    <property type="match status" value="1"/>
</dbReference>
<protein>
    <recommendedName>
        <fullName evidence="3">Cytokinin riboside 5'-monophosphate phosphoribohydrolase</fullName>
        <ecNumber evidence="3">3.2.2.n1</ecNumber>
    </recommendedName>
</protein>
<dbReference type="FunFam" id="3.40.50.450:FF:000012">
    <property type="entry name" value="LOG family protein YvdD"/>
    <property type="match status" value="1"/>
</dbReference>
<dbReference type="EMBL" id="SHMC01000005">
    <property type="protein sequence ID" value="TAA23807.1"/>
    <property type="molecule type" value="Genomic_DNA"/>
</dbReference>
<keyword evidence="3" id="KW-0203">Cytokinin biosynthesis</keyword>
<evidence type="ECO:0000256" key="2">
    <source>
        <dbReference type="ARBA" id="ARBA00006763"/>
    </source>
</evidence>
<evidence type="ECO:0000313" key="5">
    <source>
        <dbReference type="Proteomes" id="UP000292627"/>
    </source>
</evidence>
<comment type="similarity">
    <text evidence="2 3">Belongs to the LOG family.</text>
</comment>
<evidence type="ECO:0000313" key="4">
    <source>
        <dbReference type="EMBL" id="TAA23807.1"/>
    </source>
</evidence>
<proteinExistence type="inferred from homology"/>
<comment type="caution">
    <text evidence="4">The sequence shown here is derived from an EMBL/GenBank/DDBJ whole genome shotgun (WGS) entry which is preliminary data.</text>
</comment>
<name>A0A4Q8L7J4_9GAMM</name>
<dbReference type="RefSeq" id="WP_130552129.1">
    <property type="nucleotide sequence ID" value="NZ_SHMC01000005.1"/>
</dbReference>
<dbReference type="PANTHER" id="PTHR31223:SF70">
    <property type="entry name" value="LOG FAMILY PROTEIN YJL055W"/>
    <property type="match status" value="1"/>
</dbReference>
<evidence type="ECO:0000256" key="1">
    <source>
        <dbReference type="ARBA" id="ARBA00000274"/>
    </source>
</evidence>
<dbReference type="InterPro" id="IPR005269">
    <property type="entry name" value="LOG"/>
</dbReference>
<dbReference type="EC" id="3.2.2.n1" evidence="3"/>
<gene>
    <name evidence="4" type="ORF">EA660_14400</name>
</gene>
<dbReference type="InterPro" id="IPR031100">
    <property type="entry name" value="LOG_fam"/>
</dbReference>
<dbReference type="SUPFAM" id="SSF102405">
    <property type="entry name" value="MCP/YpsA-like"/>
    <property type="match status" value="1"/>
</dbReference>
<comment type="catalytic activity">
    <reaction evidence="1">
        <text>AMP + H2O = D-ribose 5-phosphate + adenine</text>
        <dbReference type="Rhea" id="RHEA:20129"/>
        <dbReference type="ChEBI" id="CHEBI:15377"/>
        <dbReference type="ChEBI" id="CHEBI:16708"/>
        <dbReference type="ChEBI" id="CHEBI:78346"/>
        <dbReference type="ChEBI" id="CHEBI:456215"/>
        <dbReference type="EC" id="3.2.2.4"/>
    </reaction>
</comment>
<dbReference type="AlphaFoldDB" id="A0A4Q8L7J4"/>
<evidence type="ECO:0000256" key="3">
    <source>
        <dbReference type="RuleBase" id="RU363015"/>
    </source>
</evidence>
<organism evidence="4 5">
    <name type="scientific">Pseudoxanthomonas winnipegensis</name>
    <dbReference type="NCBI Taxonomy" id="2480810"/>
    <lineage>
        <taxon>Bacteria</taxon>
        <taxon>Pseudomonadati</taxon>
        <taxon>Pseudomonadota</taxon>
        <taxon>Gammaproteobacteria</taxon>
        <taxon>Lysobacterales</taxon>
        <taxon>Lysobacteraceae</taxon>
        <taxon>Pseudoxanthomonas</taxon>
    </lineage>
</organism>
<dbReference type="Pfam" id="PF03641">
    <property type="entry name" value="Lysine_decarbox"/>
    <property type="match status" value="1"/>
</dbReference>
<sequence>MKSICVYCGSNAGAKPLYVQRATELGQRLAAEGLRLVYGGGKVGLMGAVADAVLAAGGEVVGVIPQQLVDWEVAHRGLTQLEIVGSMHERKARMFDLADGFITLPGGFGTMEEIFEMLTWRQLGIGNKPCAFLDIDGFYQPLIAMIDRMVEQRFLHAAQRADLWHGEDIDALLAWMRAYTPAQASKWIDEKRRDALR</sequence>